<sequence>MNLKVSFKVVVYVSLLIFSFLNFFIAFLIFFLLQIPFLRRSLLGKLPFDLEKKPWSRKISYKYKENLWLDIYYPKTDSNQIILFAHGGGWISGYRRQPNNISWYRYLVSKGFTVATIDYRYGYLNDIELLVEDISDAYKFVSEKFPKLKISLMGLSAGGHLALYFVLKYKPKVENVVAYYTPCDLLDIWKSPSLFAKFAVSTTLKRLPNKSKDLYIKYSPISYVDKNLPPILLVHGLKDKVVPFISSVRMYKKLRKMGNKAKLLLHPKGDHGFEFVLKDDKTREILEKTIKFLRGDLYD</sequence>
<keyword evidence="2" id="KW-0472">Membrane</keyword>
<proteinExistence type="predicted"/>
<organism evidence="4 5">
    <name type="scientific">Thermosipho melanesiensis</name>
    <dbReference type="NCBI Taxonomy" id="46541"/>
    <lineage>
        <taxon>Bacteria</taxon>
        <taxon>Thermotogati</taxon>
        <taxon>Thermotogota</taxon>
        <taxon>Thermotogae</taxon>
        <taxon>Thermotogales</taxon>
        <taxon>Fervidobacteriaceae</taxon>
        <taxon>Thermosipho</taxon>
    </lineage>
</organism>
<dbReference type="Proteomes" id="UP000185490">
    <property type="component" value="Chromosome"/>
</dbReference>
<keyword evidence="1" id="KW-0378">Hydrolase</keyword>
<keyword evidence="5" id="KW-1185">Reference proteome</keyword>
<dbReference type="Gene3D" id="3.40.50.1820">
    <property type="entry name" value="alpha/beta hydrolase"/>
    <property type="match status" value="1"/>
</dbReference>
<gene>
    <name evidence="4" type="ORF">BW47_07125</name>
</gene>
<dbReference type="InterPro" id="IPR050300">
    <property type="entry name" value="GDXG_lipolytic_enzyme"/>
</dbReference>
<dbReference type="Pfam" id="PF20434">
    <property type="entry name" value="BD-FAE"/>
    <property type="match status" value="1"/>
</dbReference>
<dbReference type="EMBL" id="CP007389">
    <property type="protein sequence ID" value="APT74280.1"/>
    <property type="molecule type" value="Genomic_DNA"/>
</dbReference>
<dbReference type="PANTHER" id="PTHR48081">
    <property type="entry name" value="AB HYDROLASE SUPERFAMILY PROTEIN C4A8.06C"/>
    <property type="match status" value="1"/>
</dbReference>
<feature type="transmembrane region" description="Helical" evidence="2">
    <location>
        <begin position="12"/>
        <end position="33"/>
    </location>
</feature>
<evidence type="ECO:0000256" key="2">
    <source>
        <dbReference type="SAM" id="Phobius"/>
    </source>
</evidence>
<keyword evidence="2" id="KW-1133">Transmembrane helix</keyword>
<evidence type="ECO:0000313" key="4">
    <source>
        <dbReference type="EMBL" id="APT74280.1"/>
    </source>
</evidence>
<dbReference type="InterPro" id="IPR029058">
    <property type="entry name" value="AB_hydrolase_fold"/>
</dbReference>
<keyword evidence="2" id="KW-0812">Transmembrane</keyword>
<dbReference type="InterPro" id="IPR049492">
    <property type="entry name" value="BD-FAE-like_dom"/>
</dbReference>
<reference evidence="4 5" key="1">
    <citation type="submission" date="2014-02" db="EMBL/GenBank/DDBJ databases">
        <title>Diversity of Thermotogales isolates from hydrothermal vents.</title>
        <authorList>
            <person name="Haverkamp T.H.A."/>
            <person name="Lossouarn J."/>
            <person name="Geslin C."/>
            <person name="Nesbo C.L."/>
        </authorList>
    </citation>
    <scope>NUCLEOTIDE SEQUENCE [LARGE SCALE GENOMIC DNA]</scope>
    <source>
        <strain evidence="4 5">431</strain>
    </source>
</reference>
<evidence type="ECO:0000259" key="3">
    <source>
        <dbReference type="Pfam" id="PF20434"/>
    </source>
</evidence>
<dbReference type="SUPFAM" id="SSF53474">
    <property type="entry name" value="alpha/beta-Hydrolases"/>
    <property type="match status" value="1"/>
</dbReference>
<evidence type="ECO:0000313" key="5">
    <source>
        <dbReference type="Proteomes" id="UP000185490"/>
    </source>
</evidence>
<dbReference type="RefSeq" id="WP_012057550.1">
    <property type="nucleotide sequence ID" value="NZ_CP007389.1"/>
</dbReference>
<accession>A0ABN4UVU2</accession>
<protein>
    <submittedName>
        <fullName evidence="4">Esterase</fullName>
    </submittedName>
</protein>
<feature type="domain" description="BD-FAE-like" evidence="3">
    <location>
        <begin position="69"/>
        <end position="254"/>
    </location>
</feature>
<evidence type="ECO:0000256" key="1">
    <source>
        <dbReference type="ARBA" id="ARBA00022801"/>
    </source>
</evidence>
<name>A0ABN4UVU2_9BACT</name>